<sequence>MGDETGPLKLVPTQQRILGSMLSGPLDLWILKRMLSSGDAKVSASDSSLQTYASRRSWPFLPTSPPTPLITRRWCARDKNAVRRPVVGTYLPC</sequence>
<keyword evidence="2" id="KW-1185">Reference proteome</keyword>
<dbReference type="AlphaFoldDB" id="A0A4C1VZ43"/>
<accession>A0A4C1VZ43</accession>
<dbReference type="Proteomes" id="UP000299102">
    <property type="component" value="Unassembled WGS sequence"/>
</dbReference>
<proteinExistence type="predicted"/>
<name>A0A4C1VZ43_EUMVA</name>
<comment type="caution">
    <text evidence="1">The sequence shown here is derived from an EMBL/GenBank/DDBJ whole genome shotgun (WGS) entry which is preliminary data.</text>
</comment>
<organism evidence="1 2">
    <name type="scientific">Eumeta variegata</name>
    <name type="common">Bagworm moth</name>
    <name type="synonym">Eumeta japonica</name>
    <dbReference type="NCBI Taxonomy" id="151549"/>
    <lineage>
        <taxon>Eukaryota</taxon>
        <taxon>Metazoa</taxon>
        <taxon>Ecdysozoa</taxon>
        <taxon>Arthropoda</taxon>
        <taxon>Hexapoda</taxon>
        <taxon>Insecta</taxon>
        <taxon>Pterygota</taxon>
        <taxon>Neoptera</taxon>
        <taxon>Endopterygota</taxon>
        <taxon>Lepidoptera</taxon>
        <taxon>Glossata</taxon>
        <taxon>Ditrysia</taxon>
        <taxon>Tineoidea</taxon>
        <taxon>Psychidae</taxon>
        <taxon>Oiketicinae</taxon>
        <taxon>Eumeta</taxon>
    </lineage>
</organism>
<evidence type="ECO:0000313" key="1">
    <source>
        <dbReference type="EMBL" id="GBP44308.1"/>
    </source>
</evidence>
<protein>
    <submittedName>
        <fullName evidence="1">Uncharacterized protein</fullName>
    </submittedName>
</protein>
<evidence type="ECO:0000313" key="2">
    <source>
        <dbReference type="Proteomes" id="UP000299102"/>
    </source>
</evidence>
<gene>
    <name evidence="1" type="ORF">EVAR_27265_1</name>
</gene>
<dbReference type="EMBL" id="BGZK01000450">
    <property type="protein sequence ID" value="GBP44308.1"/>
    <property type="molecule type" value="Genomic_DNA"/>
</dbReference>
<reference evidence="1 2" key="1">
    <citation type="journal article" date="2019" name="Commun. Biol.">
        <title>The bagworm genome reveals a unique fibroin gene that provides high tensile strength.</title>
        <authorList>
            <person name="Kono N."/>
            <person name="Nakamura H."/>
            <person name="Ohtoshi R."/>
            <person name="Tomita M."/>
            <person name="Numata K."/>
            <person name="Arakawa K."/>
        </authorList>
    </citation>
    <scope>NUCLEOTIDE SEQUENCE [LARGE SCALE GENOMIC DNA]</scope>
</reference>